<gene>
    <name evidence="2" type="primary">pspB</name>
    <name evidence="2" type="ORF">LZ519_04120</name>
</gene>
<dbReference type="Proteomes" id="UP001165343">
    <property type="component" value="Unassembled WGS sequence"/>
</dbReference>
<sequence length="99" mass="11195">MEEAVIPLFAVAILFIGLPWLIFHYVTKWKSAATLTGADEKLLDELHDMARRLDDRLCTIERIMNAENPNWQQACLPDAGTPLVDDVLTSTRSRRGEKA</sequence>
<evidence type="ECO:0000256" key="1">
    <source>
        <dbReference type="SAM" id="Phobius"/>
    </source>
</evidence>
<accession>A0ABT0RE30</accession>
<dbReference type="EMBL" id="JAMGBC010000001">
    <property type="protein sequence ID" value="MCL6678503.1"/>
    <property type="molecule type" value="Genomic_DNA"/>
</dbReference>
<feature type="transmembrane region" description="Helical" evidence="1">
    <location>
        <begin position="6"/>
        <end position="26"/>
    </location>
</feature>
<comment type="caution">
    <text evidence="2">The sequence shown here is derived from an EMBL/GenBank/DDBJ whole genome shotgun (WGS) entry which is preliminary data.</text>
</comment>
<dbReference type="RefSeq" id="WP_249867453.1">
    <property type="nucleotide sequence ID" value="NZ_JAMGBC010000001.1"/>
</dbReference>
<dbReference type="NCBIfam" id="TIGR02976">
    <property type="entry name" value="phageshock_pspB"/>
    <property type="match status" value="1"/>
</dbReference>
<organism evidence="2 3">
    <name type="scientific">Sphingomonas anseongensis</name>
    <dbReference type="NCBI Taxonomy" id="2908207"/>
    <lineage>
        <taxon>Bacteria</taxon>
        <taxon>Pseudomonadati</taxon>
        <taxon>Pseudomonadota</taxon>
        <taxon>Alphaproteobacteria</taxon>
        <taxon>Sphingomonadales</taxon>
        <taxon>Sphingomonadaceae</taxon>
        <taxon>Sphingomonas</taxon>
    </lineage>
</organism>
<keyword evidence="3" id="KW-1185">Reference proteome</keyword>
<keyword evidence="1" id="KW-0472">Membrane</keyword>
<name>A0ABT0RE30_9SPHN</name>
<evidence type="ECO:0000313" key="2">
    <source>
        <dbReference type="EMBL" id="MCL6678503.1"/>
    </source>
</evidence>
<dbReference type="InterPro" id="IPR009554">
    <property type="entry name" value="Phageshock_PspB"/>
</dbReference>
<keyword evidence="1" id="KW-0812">Transmembrane</keyword>
<dbReference type="Pfam" id="PF06667">
    <property type="entry name" value="PspB"/>
    <property type="match status" value="1"/>
</dbReference>
<evidence type="ECO:0000313" key="3">
    <source>
        <dbReference type="Proteomes" id="UP001165343"/>
    </source>
</evidence>
<keyword evidence="1" id="KW-1133">Transmembrane helix</keyword>
<proteinExistence type="predicted"/>
<reference evidence="2" key="1">
    <citation type="submission" date="2022-05" db="EMBL/GenBank/DDBJ databases">
        <authorList>
            <person name="Jo J.-H."/>
            <person name="Im W.-T."/>
        </authorList>
    </citation>
    <scope>NUCLEOTIDE SEQUENCE</scope>
    <source>
        <strain evidence="2">RG327</strain>
    </source>
</reference>
<protein>
    <submittedName>
        <fullName evidence="2">Envelope stress response membrane protein PspB</fullName>
    </submittedName>
</protein>